<proteinExistence type="predicted"/>
<dbReference type="Proteomes" id="UP001162992">
    <property type="component" value="Chromosome 4"/>
</dbReference>
<gene>
    <name evidence="1" type="ORF">O6H91_04G049900</name>
</gene>
<evidence type="ECO:0000313" key="2">
    <source>
        <dbReference type="Proteomes" id="UP001162992"/>
    </source>
</evidence>
<comment type="caution">
    <text evidence="1">The sequence shown here is derived from an EMBL/GenBank/DDBJ whole genome shotgun (WGS) entry which is preliminary data.</text>
</comment>
<reference evidence="2" key="1">
    <citation type="journal article" date="2024" name="Proc. Natl. Acad. Sci. U.S.A.">
        <title>Extraordinary preservation of gene collinearity over three hundred million years revealed in homosporous lycophytes.</title>
        <authorList>
            <person name="Li C."/>
            <person name="Wickell D."/>
            <person name="Kuo L.Y."/>
            <person name="Chen X."/>
            <person name="Nie B."/>
            <person name="Liao X."/>
            <person name="Peng D."/>
            <person name="Ji J."/>
            <person name="Jenkins J."/>
            <person name="Williams M."/>
            <person name="Shu S."/>
            <person name="Plott C."/>
            <person name="Barry K."/>
            <person name="Rajasekar S."/>
            <person name="Grimwood J."/>
            <person name="Han X."/>
            <person name="Sun S."/>
            <person name="Hou Z."/>
            <person name="He W."/>
            <person name="Dai G."/>
            <person name="Sun C."/>
            <person name="Schmutz J."/>
            <person name="Leebens-Mack J.H."/>
            <person name="Li F.W."/>
            <person name="Wang L."/>
        </authorList>
    </citation>
    <scope>NUCLEOTIDE SEQUENCE [LARGE SCALE GENOMIC DNA]</scope>
    <source>
        <strain evidence="2">cv. PW_Plant_1</strain>
    </source>
</reference>
<keyword evidence="2" id="KW-1185">Reference proteome</keyword>
<accession>A0ACC2DX34</accession>
<sequence>MPGKRSRPMQRTLSTMSLCHESAAAAEVLPPPKEAGEKQGLMKICPPAAVRQIIGFNPTAPLGNDEEMPADLAHVKLTGPSKPPRPYSGLESLLCTTRLSDSNTHQSVISIVDDVSESVQSPKKHMFPKQERVHTTVGRVHELPLSPWSDHHSIVFRGNSKHSHPIPICQSSKLQKQLSAQVQEPNFGLGHNRLPSDGPVRRHGGLATALPSWSAHPLRSFVQECVFGNEVENYDFGVMLESLPDQSEGADSASFAAMDFMKSCFLCKLMLGQGLDIYMYRGDKAFCSAECRYHQIILDERAERRGKCSSAARSNRRSRITAASTIAAA</sequence>
<dbReference type="EMBL" id="CM055095">
    <property type="protein sequence ID" value="KAJ7558650.1"/>
    <property type="molecule type" value="Genomic_DNA"/>
</dbReference>
<protein>
    <submittedName>
        <fullName evidence="1">Uncharacterized protein</fullName>
    </submittedName>
</protein>
<evidence type="ECO:0000313" key="1">
    <source>
        <dbReference type="EMBL" id="KAJ7558650.1"/>
    </source>
</evidence>
<organism evidence="1 2">
    <name type="scientific">Diphasiastrum complanatum</name>
    <name type="common">Issler's clubmoss</name>
    <name type="synonym">Lycopodium complanatum</name>
    <dbReference type="NCBI Taxonomy" id="34168"/>
    <lineage>
        <taxon>Eukaryota</taxon>
        <taxon>Viridiplantae</taxon>
        <taxon>Streptophyta</taxon>
        <taxon>Embryophyta</taxon>
        <taxon>Tracheophyta</taxon>
        <taxon>Lycopodiopsida</taxon>
        <taxon>Lycopodiales</taxon>
        <taxon>Lycopodiaceae</taxon>
        <taxon>Lycopodioideae</taxon>
        <taxon>Diphasiastrum</taxon>
    </lineage>
</organism>
<name>A0ACC2DX34_DIPCM</name>